<comment type="caution">
    <text evidence="2">The sequence shown here is derived from an EMBL/GenBank/DDBJ whole genome shotgun (WGS) entry which is preliminary data.</text>
</comment>
<evidence type="ECO:0000256" key="1">
    <source>
        <dbReference type="SAM" id="SignalP"/>
    </source>
</evidence>
<accession>A0ABX1CZ98</accession>
<gene>
    <name evidence="2" type="ORF">HC175_03345</name>
</gene>
<protein>
    <submittedName>
        <fullName evidence="2">Uncharacterized protein</fullName>
    </submittedName>
</protein>
<feature type="signal peptide" evidence="1">
    <location>
        <begin position="1"/>
        <end position="24"/>
    </location>
</feature>
<dbReference type="EMBL" id="JAAVJR010000001">
    <property type="protein sequence ID" value="NJW51946.1"/>
    <property type="molecule type" value="Genomic_DNA"/>
</dbReference>
<keyword evidence="1" id="KW-0732">Signal</keyword>
<feature type="chain" id="PRO_5045264065" evidence="1">
    <location>
        <begin position="25"/>
        <end position="484"/>
    </location>
</feature>
<name>A0ABX1CZ98_9FLAO</name>
<organism evidence="2 3">
    <name type="scientific">Salinimicrobium oceani</name>
    <dbReference type="NCBI Taxonomy" id="2722702"/>
    <lineage>
        <taxon>Bacteria</taxon>
        <taxon>Pseudomonadati</taxon>
        <taxon>Bacteroidota</taxon>
        <taxon>Flavobacteriia</taxon>
        <taxon>Flavobacteriales</taxon>
        <taxon>Flavobacteriaceae</taxon>
        <taxon>Salinimicrobium</taxon>
    </lineage>
</organism>
<dbReference type="Proteomes" id="UP000703674">
    <property type="component" value="Unassembled WGS sequence"/>
</dbReference>
<reference evidence="2 3" key="1">
    <citation type="submission" date="2020-03" db="EMBL/GenBank/DDBJ databases">
        <title>Salinimicrobium sp. nov, isolated from SCS.</title>
        <authorList>
            <person name="Cao W.R."/>
        </authorList>
    </citation>
    <scope>NUCLEOTIDE SEQUENCE [LARGE SCALE GENOMIC DNA]</scope>
    <source>
        <strain evidence="3">J15B91</strain>
    </source>
</reference>
<evidence type="ECO:0000313" key="2">
    <source>
        <dbReference type="EMBL" id="NJW51946.1"/>
    </source>
</evidence>
<dbReference type="PROSITE" id="PS51257">
    <property type="entry name" value="PROKAR_LIPOPROTEIN"/>
    <property type="match status" value="1"/>
</dbReference>
<proteinExistence type="predicted"/>
<evidence type="ECO:0000313" key="3">
    <source>
        <dbReference type="Proteomes" id="UP000703674"/>
    </source>
</evidence>
<sequence length="484" mass="53412">MKNFKTLMGTFVLFAFLFTSCSKEENVPANDTEKATLSFGAIVNDLVNNSNKSSNKDHLGDFPVCSDAQPAYVMIALSQDGNDVVGSMEAPFRVDLVQGQIFTEETPELELEPGDYSLDHFMVYDAAGNVIWIAPTGGPMAEYVDNPLPMDISLGAGVKKYVDVSVLCFDDRDVNEYGYLFFDIDTNEAIEFCIFGNFCDETGRHYTAEYSVDVWTYSNGTAGEQLYNNVMNSVEMDANGDLASAPVCFALPDTEGMDEYYFEITLLDGEGYNASERIVRAGVITDEEVRMFFDGDDNLDYYHFRTGCDNDDNVPVFQDPEEDANFYKAVITELNDSNAKGLAYLKLEDNRLYTTVLASGTEANMVHPQHIHGFEDDRNSVCPPADADTDGDGLISLEEGGPFYGGVLLSLVEEDGDFPTANTWGVYTYSQSFMLGEGDLVTAEEIDPLQNRAIVLHGMTVDGSYVATLPIACGQVQMIEPFTW</sequence>
<keyword evidence="3" id="KW-1185">Reference proteome</keyword>
<dbReference type="RefSeq" id="WP_168137071.1">
    <property type="nucleotide sequence ID" value="NZ_JAAVJR010000001.1"/>
</dbReference>